<gene>
    <name evidence="1" type="ORF">SNAT2548_LOCUS26988</name>
</gene>
<organism evidence="1 2">
    <name type="scientific">Symbiodinium natans</name>
    <dbReference type="NCBI Taxonomy" id="878477"/>
    <lineage>
        <taxon>Eukaryota</taxon>
        <taxon>Sar</taxon>
        <taxon>Alveolata</taxon>
        <taxon>Dinophyceae</taxon>
        <taxon>Suessiales</taxon>
        <taxon>Symbiodiniaceae</taxon>
        <taxon>Symbiodinium</taxon>
    </lineage>
</organism>
<name>A0A812SIT2_9DINO</name>
<sequence>MTLTRIEGDTSLGNGQTMAKKMLMWRASGPGTDRWGPLTSCLIGVRYDMECIGSDSGFGEALLGEGLSVSMHLTQLLSKVCFGIGPLPWRSGVHLLGHCSQRRFPSTCSRVHWSPYGQPTKLYLLKIQDPQFLERSDRFGGRRNWWDPILHLYSRCRIKMKPAQYRLQCVAKELCGIAFKVASEYFAGTALLFSTAQSVVTVEEDGFPKKFVVTLEIKNIGSLSQADAYAEATGIRVFDPPGISLKHIVDLANPLAQI</sequence>
<proteinExistence type="predicted"/>
<reference evidence="1" key="1">
    <citation type="submission" date="2021-02" db="EMBL/GenBank/DDBJ databases">
        <authorList>
            <person name="Dougan E. K."/>
            <person name="Rhodes N."/>
            <person name="Thang M."/>
            <person name="Chan C."/>
        </authorList>
    </citation>
    <scope>NUCLEOTIDE SEQUENCE</scope>
</reference>
<evidence type="ECO:0000313" key="1">
    <source>
        <dbReference type="EMBL" id="CAE7480651.1"/>
    </source>
</evidence>
<dbReference type="Proteomes" id="UP000604046">
    <property type="component" value="Unassembled WGS sequence"/>
</dbReference>
<accession>A0A812SIT2</accession>
<protein>
    <submittedName>
        <fullName evidence="1">Uncharacterized protein</fullName>
    </submittedName>
</protein>
<dbReference type="EMBL" id="CAJNDS010002449">
    <property type="protein sequence ID" value="CAE7480651.1"/>
    <property type="molecule type" value="Genomic_DNA"/>
</dbReference>
<keyword evidence="2" id="KW-1185">Reference proteome</keyword>
<comment type="caution">
    <text evidence="1">The sequence shown here is derived from an EMBL/GenBank/DDBJ whole genome shotgun (WGS) entry which is preliminary data.</text>
</comment>
<dbReference type="AlphaFoldDB" id="A0A812SIT2"/>
<evidence type="ECO:0000313" key="2">
    <source>
        <dbReference type="Proteomes" id="UP000604046"/>
    </source>
</evidence>